<protein>
    <recommendedName>
        <fullName evidence="5">Polymorphic outer membrane protein repeat-containing protein</fullName>
    </recommendedName>
</protein>
<organism evidence="3 4">
    <name type="scientific">Aquimonas voraii</name>
    <dbReference type="NCBI Taxonomy" id="265719"/>
    <lineage>
        <taxon>Bacteria</taxon>
        <taxon>Pseudomonadati</taxon>
        <taxon>Pseudomonadota</taxon>
        <taxon>Gammaproteobacteria</taxon>
        <taxon>Lysobacterales</taxon>
        <taxon>Lysobacteraceae</taxon>
        <taxon>Aquimonas</taxon>
    </lineage>
</organism>
<dbReference type="STRING" id="265719.SAMN04488509_102277"/>
<proteinExistence type="predicted"/>
<keyword evidence="2" id="KW-0732">Signal</keyword>
<dbReference type="RefSeq" id="WP_091240096.1">
    <property type="nucleotide sequence ID" value="NZ_FNAG01000002.1"/>
</dbReference>
<sequence length="377" mass="38486">MLNPRLTDHALRPCLLAAAIALAADAAATPTPLGCVNTAIVSTANDSGAGSLRNAVSSVCAKGTIEFAQRFVIQLASEIVIDQALTIDGSRVASASAGTGNALVQLRGGADHRIFRITQTGNLSLVRLRLSNGNVPGTGGAASNSGELRVFECRMDNNSAASGNLGGGAIFSDVGSTLRIEGSTFDGNSATRGAAVFNVGEAELLNSSFSGNRGITNEGAIQNRGILVANHITVTDNGRIDSTPTAGGLFAFNADTTIINSILAGNRGPDCFISGGVVDTVATLAQDTRSCTAQLTSAPELQPLAGNGGVTRTHGLSATSPALGAGDRDFCLPRDQRGFVRPDDDRCDLGALERGGFDPDQIFNSGFESQSPPPAVD</sequence>
<name>A0A1G6UEX5_9GAMM</name>
<evidence type="ECO:0000313" key="4">
    <source>
        <dbReference type="Proteomes" id="UP000199603"/>
    </source>
</evidence>
<dbReference type="InterPro" id="IPR012334">
    <property type="entry name" value="Pectin_lyas_fold"/>
</dbReference>
<dbReference type="Gene3D" id="2.160.20.10">
    <property type="entry name" value="Single-stranded right-handed beta-helix, Pectin lyase-like"/>
    <property type="match status" value="1"/>
</dbReference>
<dbReference type="NCBIfam" id="NF041518">
    <property type="entry name" value="choice_anch_Q"/>
    <property type="match status" value="1"/>
</dbReference>
<dbReference type="SUPFAM" id="SSF51126">
    <property type="entry name" value="Pectin lyase-like"/>
    <property type="match status" value="1"/>
</dbReference>
<dbReference type="InterPro" id="IPR011050">
    <property type="entry name" value="Pectin_lyase_fold/virulence"/>
</dbReference>
<dbReference type="InterPro" id="IPR059226">
    <property type="entry name" value="Choice_anch_Q_dom"/>
</dbReference>
<feature type="chain" id="PRO_5011786729" description="Polymorphic outer membrane protein repeat-containing protein" evidence="2">
    <location>
        <begin position="24"/>
        <end position="377"/>
    </location>
</feature>
<gene>
    <name evidence="3" type="ORF">SAMN04488509_102277</name>
</gene>
<evidence type="ECO:0000256" key="1">
    <source>
        <dbReference type="SAM" id="MobiDB-lite"/>
    </source>
</evidence>
<dbReference type="Proteomes" id="UP000199603">
    <property type="component" value="Unassembled WGS sequence"/>
</dbReference>
<evidence type="ECO:0008006" key="5">
    <source>
        <dbReference type="Google" id="ProtNLM"/>
    </source>
</evidence>
<dbReference type="OrthoDB" id="6057622at2"/>
<evidence type="ECO:0000256" key="2">
    <source>
        <dbReference type="SAM" id="SignalP"/>
    </source>
</evidence>
<evidence type="ECO:0000313" key="3">
    <source>
        <dbReference type="EMBL" id="SDD39147.1"/>
    </source>
</evidence>
<accession>A0A1G6UEX5</accession>
<feature type="signal peptide" evidence="2">
    <location>
        <begin position="1"/>
        <end position="23"/>
    </location>
</feature>
<dbReference type="AlphaFoldDB" id="A0A1G6UEX5"/>
<dbReference type="EMBL" id="FNAG01000002">
    <property type="protein sequence ID" value="SDD39147.1"/>
    <property type="molecule type" value="Genomic_DNA"/>
</dbReference>
<reference evidence="3 4" key="1">
    <citation type="submission" date="2016-10" db="EMBL/GenBank/DDBJ databases">
        <authorList>
            <person name="de Groot N.N."/>
        </authorList>
    </citation>
    <scope>NUCLEOTIDE SEQUENCE [LARGE SCALE GENOMIC DNA]</scope>
    <source>
        <strain evidence="3 4">DSM 16957</strain>
    </source>
</reference>
<keyword evidence="4" id="KW-1185">Reference proteome</keyword>
<feature type="region of interest" description="Disordered" evidence="1">
    <location>
        <begin position="352"/>
        <end position="377"/>
    </location>
</feature>